<reference evidence="1 2" key="1">
    <citation type="journal article" date="2016" name="Nat. Commun.">
        <title>Ectomycorrhizal ecology is imprinted in the genome of the dominant symbiotic fungus Cenococcum geophilum.</title>
        <authorList>
            <consortium name="DOE Joint Genome Institute"/>
            <person name="Peter M."/>
            <person name="Kohler A."/>
            <person name="Ohm R.A."/>
            <person name="Kuo A."/>
            <person name="Krutzmann J."/>
            <person name="Morin E."/>
            <person name="Arend M."/>
            <person name="Barry K.W."/>
            <person name="Binder M."/>
            <person name="Choi C."/>
            <person name="Clum A."/>
            <person name="Copeland A."/>
            <person name="Grisel N."/>
            <person name="Haridas S."/>
            <person name="Kipfer T."/>
            <person name="LaButti K."/>
            <person name="Lindquist E."/>
            <person name="Lipzen A."/>
            <person name="Maire R."/>
            <person name="Meier B."/>
            <person name="Mihaltcheva S."/>
            <person name="Molinier V."/>
            <person name="Murat C."/>
            <person name="Poggeler S."/>
            <person name="Quandt C.A."/>
            <person name="Sperisen C."/>
            <person name="Tritt A."/>
            <person name="Tisserant E."/>
            <person name="Crous P.W."/>
            <person name="Henrissat B."/>
            <person name="Nehls U."/>
            <person name="Egli S."/>
            <person name="Spatafora J.W."/>
            <person name="Grigoriev I.V."/>
            <person name="Martin F.M."/>
        </authorList>
    </citation>
    <scope>NUCLEOTIDE SEQUENCE [LARGE SCALE GENOMIC DNA]</scope>
    <source>
        <strain evidence="1 2">CBS 207.34</strain>
    </source>
</reference>
<organism evidence="1 2">
    <name type="scientific">Glonium stellatum</name>
    <dbReference type="NCBI Taxonomy" id="574774"/>
    <lineage>
        <taxon>Eukaryota</taxon>
        <taxon>Fungi</taxon>
        <taxon>Dikarya</taxon>
        <taxon>Ascomycota</taxon>
        <taxon>Pezizomycotina</taxon>
        <taxon>Dothideomycetes</taxon>
        <taxon>Pleosporomycetidae</taxon>
        <taxon>Gloniales</taxon>
        <taxon>Gloniaceae</taxon>
        <taxon>Glonium</taxon>
    </lineage>
</organism>
<name>A0A8E2FCR4_9PEZI</name>
<proteinExistence type="predicted"/>
<evidence type="ECO:0000313" key="1">
    <source>
        <dbReference type="EMBL" id="OCL14785.1"/>
    </source>
</evidence>
<accession>A0A8E2FCR4</accession>
<dbReference type="Proteomes" id="UP000250140">
    <property type="component" value="Unassembled WGS sequence"/>
</dbReference>
<sequence>MDVTQHVLAVGAMLFSSLNIQIAPCPLANLCSLQTHNTINEAPIKCRLRRRNVYRITICRFLTANSSQAPTPTRSTARNFILSVHKREARHPFQEDTAPAWCSMQHPTARHDSMQATDLLSLTSHGASPSSRGLCFGPSEMSFLAFAARYPRYNV</sequence>
<keyword evidence="2" id="KW-1185">Reference proteome</keyword>
<protein>
    <submittedName>
        <fullName evidence="1">Uncharacterized protein</fullName>
    </submittedName>
</protein>
<dbReference type="AlphaFoldDB" id="A0A8E2FCR4"/>
<dbReference type="EMBL" id="KV748532">
    <property type="protein sequence ID" value="OCL14785.1"/>
    <property type="molecule type" value="Genomic_DNA"/>
</dbReference>
<gene>
    <name evidence="1" type="ORF">AOQ84DRAFT_218491</name>
</gene>
<evidence type="ECO:0000313" key="2">
    <source>
        <dbReference type="Proteomes" id="UP000250140"/>
    </source>
</evidence>